<dbReference type="GO" id="GO:0016491">
    <property type="term" value="F:oxidoreductase activity"/>
    <property type="evidence" value="ECO:0007669"/>
    <property type="project" value="UniProtKB-KW"/>
</dbReference>
<dbReference type="PROSITE" id="PS51918">
    <property type="entry name" value="RADICAL_SAM"/>
    <property type="match status" value="1"/>
</dbReference>
<name>A0A3N9U4Z1_9VIBR</name>
<accession>A0A3N9U4Z1</accession>
<comment type="caution">
    <text evidence="11">The sequence shown here is derived from an EMBL/GenBank/DDBJ whole genome shotgun (WGS) entry which is preliminary data.</text>
</comment>
<dbReference type="Pfam" id="PF00037">
    <property type="entry name" value="Fer4"/>
    <property type="match status" value="1"/>
</dbReference>
<dbReference type="OrthoDB" id="9782387at2"/>
<evidence type="ECO:0000256" key="4">
    <source>
        <dbReference type="ARBA" id="ARBA00022691"/>
    </source>
</evidence>
<dbReference type="Gene3D" id="3.20.20.70">
    <property type="entry name" value="Aldolase class I"/>
    <property type="match status" value="1"/>
</dbReference>
<dbReference type="InterPro" id="IPR012839">
    <property type="entry name" value="Organic_radical_activase"/>
</dbReference>
<dbReference type="GO" id="GO:0051539">
    <property type="term" value="F:4 iron, 4 sulfur cluster binding"/>
    <property type="evidence" value="ECO:0007669"/>
    <property type="project" value="UniProtKB-KW"/>
</dbReference>
<keyword evidence="3" id="KW-0004">4Fe-4S</keyword>
<evidence type="ECO:0000313" key="12">
    <source>
        <dbReference type="Proteomes" id="UP000281112"/>
    </source>
</evidence>
<keyword evidence="12" id="KW-1185">Reference proteome</keyword>
<evidence type="ECO:0000256" key="2">
    <source>
        <dbReference type="ARBA" id="ARBA00009777"/>
    </source>
</evidence>
<keyword evidence="6" id="KW-0560">Oxidoreductase</keyword>
<dbReference type="InterPro" id="IPR034457">
    <property type="entry name" value="Organic_radical-activating"/>
</dbReference>
<dbReference type="InterPro" id="IPR058240">
    <property type="entry name" value="rSAM_sf"/>
</dbReference>
<dbReference type="PROSITE" id="PS51379">
    <property type="entry name" value="4FE4S_FER_2"/>
    <property type="match status" value="1"/>
</dbReference>
<dbReference type="InterPro" id="IPR013785">
    <property type="entry name" value="Aldolase_TIM"/>
</dbReference>
<evidence type="ECO:0000256" key="8">
    <source>
        <dbReference type="ARBA" id="ARBA00023014"/>
    </source>
</evidence>
<comment type="similarity">
    <text evidence="2">Belongs to the organic radical-activating enzymes family.</text>
</comment>
<organism evidence="11 12">
    <name type="scientific">Vibrio viridaestus</name>
    <dbReference type="NCBI Taxonomy" id="2487322"/>
    <lineage>
        <taxon>Bacteria</taxon>
        <taxon>Pseudomonadati</taxon>
        <taxon>Pseudomonadota</taxon>
        <taxon>Gammaproteobacteria</taxon>
        <taxon>Vibrionales</taxon>
        <taxon>Vibrionaceae</taxon>
        <taxon>Vibrio</taxon>
    </lineage>
</organism>
<dbReference type="Pfam" id="PF04055">
    <property type="entry name" value="Radical_SAM"/>
    <property type="match status" value="1"/>
</dbReference>
<reference evidence="11 12" key="1">
    <citation type="submission" date="2018-11" db="EMBL/GenBank/DDBJ databases">
        <title>Vibrio LJC006 sp. nov., isolated from seawater during the bloom of the enteromorpha.</title>
        <authorList>
            <person name="Liang J."/>
        </authorList>
    </citation>
    <scope>NUCLEOTIDE SEQUENCE [LARGE SCALE GENOMIC DNA]</scope>
    <source>
        <strain evidence="11 12">LJC006</strain>
    </source>
</reference>
<dbReference type="PANTHER" id="PTHR30352">
    <property type="entry name" value="PYRUVATE FORMATE-LYASE-ACTIVATING ENZYME"/>
    <property type="match status" value="1"/>
</dbReference>
<evidence type="ECO:0000256" key="7">
    <source>
        <dbReference type="ARBA" id="ARBA00023004"/>
    </source>
</evidence>
<feature type="domain" description="Radical SAM core" evidence="10">
    <location>
        <begin position="15"/>
        <end position="295"/>
    </location>
</feature>
<gene>
    <name evidence="11" type="ORF">EES38_01560</name>
</gene>
<dbReference type="GO" id="GO:0046872">
    <property type="term" value="F:metal ion binding"/>
    <property type="evidence" value="ECO:0007669"/>
    <property type="project" value="UniProtKB-KW"/>
</dbReference>
<dbReference type="PANTHER" id="PTHR30352:SF4">
    <property type="entry name" value="PYRUVATE FORMATE-LYASE 2-ACTIVATING ENZYME"/>
    <property type="match status" value="1"/>
</dbReference>
<dbReference type="InterPro" id="IPR007197">
    <property type="entry name" value="rSAM"/>
</dbReference>
<dbReference type="SUPFAM" id="SSF54862">
    <property type="entry name" value="4Fe-4S ferredoxins"/>
    <property type="match status" value="1"/>
</dbReference>
<dbReference type="AlphaFoldDB" id="A0A3N9U4Z1"/>
<keyword evidence="5" id="KW-0479">Metal-binding</keyword>
<feature type="domain" description="4Fe-4S ferredoxin-type" evidence="9">
    <location>
        <begin position="73"/>
        <end position="103"/>
    </location>
</feature>
<dbReference type="SUPFAM" id="SSF102114">
    <property type="entry name" value="Radical SAM enzymes"/>
    <property type="match status" value="1"/>
</dbReference>
<dbReference type="InterPro" id="IPR017900">
    <property type="entry name" value="4Fe4S_Fe_S_CS"/>
</dbReference>
<sequence>MVKEETAVILQMQNYSIHDGDGVRTTVFFAGCRLRCQWCANPESWTDKPKLAFHKSRCVECGLCQLGCDRNLQPTNISSLSGCDACGNCVDSCPHDALSLTGTECSVEDVVQRATEQSVFYRFSGGGVTLSGGEPFLQHRFLNHLVPSLTRIGISLWAETCGYFDMEKVRHLISDFEHIFIDIKHMDPAHHHRLTGRNNRRILRNIIEIHKLGIPVTVRVPLIPGVNDDEVNLRDTALFMANNLAGAEIEILPYHSLGEGKYTTLGMKDQCHTFTPPLQDSVERSYRYFTDLGIHRRTD</sequence>
<evidence type="ECO:0000256" key="1">
    <source>
        <dbReference type="ARBA" id="ARBA00001966"/>
    </source>
</evidence>
<proteinExistence type="inferred from homology"/>
<dbReference type="InterPro" id="IPR040074">
    <property type="entry name" value="BssD/PflA/YjjW"/>
</dbReference>
<evidence type="ECO:0000256" key="6">
    <source>
        <dbReference type="ARBA" id="ARBA00023002"/>
    </source>
</evidence>
<evidence type="ECO:0000256" key="3">
    <source>
        <dbReference type="ARBA" id="ARBA00022485"/>
    </source>
</evidence>
<evidence type="ECO:0000259" key="9">
    <source>
        <dbReference type="PROSITE" id="PS51379"/>
    </source>
</evidence>
<dbReference type="InterPro" id="IPR001989">
    <property type="entry name" value="Radical_activat_CS"/>
</dbReference>
<dbReference type="CDD" id="cd01335">
    <property type="entry name" value="Radical_SAM"/>
    <property type="match status" value="1"/>
</dbReference>
<keyword evidence="4" id="KW-0949">S-adenosyl-L-methionine</keyword>
<evidence type="ECO:0000259" key="10">
    <source>
        <dbReference type="PROSITE" id="PS51918"/>
    </source>
</evidence>
<dbReference type="InterPro" id="IPR017896">
    <property type="entry name" value="4Fe4S_Fe-S-bd"/>
</dbReference>
<dbReference type="SFLD" id="SFLDG01066">
    <property type="entry name" value="organic_radical-activating_enz"/>
    <property type="match status" value="1"/>
</dbReference>
<keyword evidence="7" id="KW-0408">Iron</keyword>
<protein>
    <submittedName>
        <fullName evidence="11">Glycyl-radical enzyme activating protein</fullName>
    </submittedName>
</protein>
<evidence type="ECO:0000313" key="11">
    <source>
        <dbReference type="EMBL" id="RQW64762.1"/>
    </source>
</evidence>
<keyword evidence="8" id="KW-0411">Iron-sulfur</keyword>
<dbReference type="PIRSF" id="PIRSF000371">
    <property type="entry name" value="PFL_act_enz"/>
    <property type="match status" value="1"/>
</dbReference>
<dbReference type="SFLD" id="SFLDG01118">
    <property type="entry name" value="activating_enzymes__group_2"/>
    <property type="match status" value="1"/>
</dbReference>
<evidence type="ECO:0000256" key="5">
    <source>
        <dbReference type="ARBA" id="ARBA00022723"/>
    </source>
</evidence>
<comment type="cofactor">
    <cofactor evidence="1">
        <name>[4Fe-4S] cluster</name>
        <dbReference type="ChEBI" id="CHEBI:49883"/>
    </cofactor>
</comment>
<dbReference type="PROSITE" id="PS01087">
    <property type="entry name" value="RADICAL_ACTIVATING"/>
    <property type="match status" value="1"/>
</dbReference>
<dbReference type="Proteomes" id="UP000281112">
    <property type="component" value="Unassembled WGS sequence"/>
</dbReference>
<dbReference type="EMBL" id="RJVQ01000001">
    <property type="protein sequence ID" value="RQW64762.1"/>
    <property type="molecule type" value="Genomic_DNA"/>
</dbReference>
<dbReference type="RefSeq" id="WP_124935413.1">
    <property type="nucleotide sequence ID" value="NZ_RJVQ01000001.1"/>
</dbReference>
<dbReference type="NCBIfam" id="TIGR02494">
    <property type="entry name" value="PFLE_PFLC"/>
    <property type="match status" value="1"/>
</dbReference>
<dbReference type="PROSITE" id="PS00198">
    <property type="entry name" value="4FE4S_FER_1"/>
    <property type="match status" value="1"/>
</dbReference>
<dbReference type="SFLD" id="SFLDS00029">
    <property type="entry name" value="Radical_SAM"/>
    <property type="match status" value="1"/>
</dbReference>